<evidence type="ECO:0000256" key="7">
    <source>
        <dbReference type="SAM" id="MobiDB-lite"/>
    </source>
</evidence>
<dbReference type="FunFam" id="4.10.1000.10:FF:000003">
    <property type="entry name" value="Zinc finger CCCH domain-containing protein"/>
    <property type="match status" value="1"/>
</dbReference>
<dbReference type="Pfam" id="PF00642">
    <property type="entry name" value="zf-CCCH"/>
    <property type="match status" value="1"/>
</dbReference>
<protein>
    <submittedName>
        <fullName evidence="10">CCCH zinc-finger protein</fullName>
    </submittedName>
</protein>
<dbReference type="GO" id="GO:0035329">
    <property type="term" value="P:hippo signaling"/>
    <property type="evidence" value="ECO:0007669"/>
    <property type="project" value="InterPro"/>
</dbReference>
<reference evidence="10 11" key="1">
    <citation type="submission" date="2017-03" db="EMBL/GenBank/DDBJ databases">
        <title>An alternative strategy for trypanosome survival in the mammalian bloodstream revealed through genome and transcriptome analysis of the ubiquitous bovine parasite Trypanosoma (Megatrypanum) theileri.</title>
        <authorList>
            <person name="Kelly S."/>
            <person name="Ivens A."/>
            <person name="Mott A."/>
            <person name="O'Neill E."/>
            <person name="Emms D."/>
            <person name="Macleod O."/>
            <person name="Voorheis P."/>
            <person name="Matthews J."/>
            <person name="Matthews K."/>
            <person name="Carrington M."/>
        </authorList>
    </citation>
    <scope>NUCLEOTIDE SEQUENCE [LARGE SCALE GENOMIC DNA]</scope>
    <source>
        <strain evidence="10">Edinburgh</strain>
    </source>
</reference>
<accession>A0A1X0NLL7</accession>
<evidence type="ECO:0000256" key="2">
    <source>
        <dbReference type="ARBA" id="ARBA00022723"/>
    </source>
</evidence>
<dbReference type="RefSeq" id="XP_028879728.1">
    <property type="nucleotide sequence ID" value="XM_029028875.1"/>
</dbReference>
<dbReference type="GeneID" id="39988655"/>
<dbReference type="Gene3D" id="4.10.1000.10">
    <property type="entry name" value="Zinc finger, CCCH-type"/>
    <property type="match status" value="1"/>
</dbReference>
<dbReference type="PROSITE" id="PS50020">
    <property type="entry name" value="WW_DOMAIN_2"/>
    <property type="match status" value="1"/>
</dbReference>
<dbReference type="InterPro" id="IPR036020">
    <property type="entry name" value="WW_dom_sf"/>
</dbReference>
<keyword evidence="2 6" id="KW-0479">Metal-binding</keyword>
<dbReference type="Gene3D" id="2.20.70.10">
    <property type="match status" value="1"/>
</dbReference>
<keyword evidence="11" id="KW-1185">Reference proteome</keyword>
<dbReference type="PROSITE" id="PS50103">
    <property type="entry name" value="ZF_C3H1"/>
    <property type="match status" value="1"/>
</dbReference>
<dbReference type="InterPro" id="IPR000571">
    <property type="entry name" value="Znf_CCCH"/>
</dbReference>
<dbReference type="FunFam" id="2.20.70.10:FF:000035">
    <property type="entry name" value="Salvador homolog 1 (Drosophila)"/>
    <property type="match status" value="1"/>
</dbReference>
<dbReference type="GO" id="GO:0051252">
    <property type="term" value="P:regulation of RNA metabolic process"/>
    <property type="evidence" value="ECO:0007669"/>
    <property type="project" value="UniProtKB-ARBA"/>
</dbReference>
<dbReference type="SUPFAM" id="SSF90229">
    <property type="entry name" value="CCCH zinc finger"/>
    <property type="match status" value="1"/>
</dbReference>
<feature type="compositionally biased region" description="Low complexity" evidence="7">
    <location>
        <begin position="108"/>
        <end position="121"/>
    </location>
</feature>
<dbReference type="PANTHER" id="PTHR47522:SF2">
    <property type="entry name" value="PROTEIN SALVADOR HOMOLOG 1"/>
    <property type="match status" value="1"/>
</dbReference>
<evidence type="ECO:0000256" key="4">
    <source>
        <dbReference type="ARBA" id="ARBA00022771"/>
    </source>
</evidence>
<dbReference type="InterPro" id="IPR001202">
    <property type="entry name" value="WW_dom"/>
</dbReference>
<dbReference type="SMART" id="SM00356">
    <property type="entry name" value="ZnF_C3H1"/>
    <property type="match status" value="1"/>
</dbReference>
<gene>
    <name evidence="10" type="ORF">TM35_000331190</name>
</gene>
<dbReference type="SMART" id="SM00456">
    <property type="entry name" value="WW"/>
    <property type="match status" value="1"/>
</dbReference>
<keyword evidence="1" id="KW-0597">Phosphoprotein</keyword>
<keyword evidence="5 6" id="KW-0862">Zinc</keyword>
<dbReference type="GO" id="GO:0008270">
    <property type="term" value="F:zinc ion binding"/>
    <property type="evidence" value="ECO:0007669"/>
    <property type="project" value="UniProtKB-KW"/>
</dbReference>
<dbReference type="InterPro" id="IPR030030">
    <property type="entry name" value="Sav"/>
</dbReference>
<dbReference type="VEuPathDB" id="TriTrypDB:TM35_000331190"/>
<proteinExistence type="predicted"/>
<dbReference type="AlphaFoldDB" id="A0A1X0NLL7"/>
<feature type="domain" description="C3H1-type" evidence="9">
    <location>
        <begin position="77"/>
        <end position="105"/>
    </location>
</feature>
<feature type="zinc finger region" description="C3H1-type" evidence="6">
    <location>
        <begin position="77"/>
        <end position="105"/>
    </location>
</feature>
<dbReference type="GO" id="GO:0005829">
    <property type="term" value="C:cytosol"/>
    <property type="evidence" value="ECO:0007669"/>
    <property type="project" value="TreeGrafter"/>
</dbReference>
<dbReference type="PANTHER" id="PTHR47522">
    <property type="entry name" value="SALVADOR FAMILY WW DOMAIN-CONTAINING PROTEIN 1"/>
    <property type="match status" value="1"/>
</dbReference>
<evidence type="ECO:0000259" key="8">
    <source>
        <dbReference type="PROSITE" id="PS50020"/>
    </source>
</evidence>
<dbReference type="SUPFAM" id="SSF51045">
    <property type="entry name" value="WW domain"/>
    <property type="match status" value="1"/>
</dbReference>
<feature type="region of interest" description="Disordered" evidence="7">
    <location>
        <begin position="106"/>
        <end position="131"/>
    </location>
</feature>
<comment type="caution">
    <text evidence="10">The sequence shown here is derived from an EMBL/GenBank/DDBJ whole genome shotgun (WGS) entry which is preliminary data.</text>
</comment>
<dbReference type="STRING" id="67003.A0A1X0NLL7"/>
<dbReference type="EMBL" id="NBCO01000033">
    <property type="protein sequence ID" value="ORC85662.1"/>
    <property type="molecule type" value="Genomic_DNA"/>
</dbReference>
<dbReference type="GO" id="GO:0008285">
    <property type="term" value="P:negative regulation of cell population proliferation"/>
    <property type="evidence" value="ECO:0007669"/>
    <property type="project" value="TreeGrafter"/>
</dbReference>
<feature type="compositionally biased region" description="Basic and acidic residues" evidence="7">
    <location>
        <begin position="122"/>
        <end position="131"/>
    </location>
</feature>
<evidence type="ECO:0000256" key="1">
    <source>
        <dbReference type="ARBA" id="ARBA00022553"/>
    </source>
</evidence>
<evidence type="ECO:0000256" key="6">
    <source>
        <dbReference type="PROSITE-ProRule" id="PRU00723"/>
    </source>
</evidence>
<dbReference type="GO" id="GO:0060090">
    <property type="term" value="F:molecular adaptor activity"/>
    <property type="evidence" value="ECO:0007669"/>
    <property type="project" value="InterPro"/>
</dbReference>
<organism evidence="10 11">
    <name type="scientific">Trypanosoma theileri</name>
    <dbReference type="NCBI Taxonomy" id="67003"/>
    <lineage>
        <taxon>Eukaryota</taxon>
        <taxon>Discoba</taxon>
        <taxon>Euglenozoa</taxon>
        <taxon>Kinetoplastea</taxon>
        <taxon>Metakinetoplastina</taxon>
        <taxon>Trypanosomatida</taxon>
        <taxon>Trypanosomatidae</taxon>
        <taxon>Trypanosoma</taxon>
    </lineage>
</organism>
<dbReference type="InterPro" id="IPR036855">
    <property type="entry name" value="Znf_CCCH_sf"/>
</dbReference>
<name>A0A1X0NLL7_9TRYP</name>
<keyword evidence="3" id="KW-0677">Repeat</keyword>
<sequence>MQTYFTVNQPVLPSGWQMAYTATGQPYYMDHNTKTTHWNPPETVGYPFGGYYNPVIVAGTGRGGRGRGGRGGIDQGKRKTKMCMFWESKGTCNWGDRCAFAHGKAELRSTPSGGSSQPQQPSREEETAPTA</sequence>
<dbReference type="Proteomes" id="UP000192257">
    <property type="component" value="Unassembled WGS sequence"/>
</dbReference>
<evidence type="ECO:0000256" key="3">
    <source>
        <dbReference type="ARBA" id="ARBA00022737"/>
    </source>
</evidence>
<dbReference type="OrthoDB" id="2020426at2759"/>
<evidence type="ECO:0000313" key="11">
    <source>
        <dbReference type="Proteomes" id="UP000192257"/>
    </source>
</evidence>
<dbReference type="CDD" id="cd00201">
    <property type="entry name" value="WW"/>
    <property type="match status" value="1"/>
</dbReference>
<dbReference type="GO" id="GO:0010468">
    <property type="term" value="P:regulation of gene expression"/>
    <property type="evidence" value="ECO:0007669"/>
    <property type="project" value="UniProtKB-ARBA"/>
</dbReference>
<feature type="domain" description="WW" evidence="8">
    <location>
        <begin position="10"/>
        <end position="43"/>
    </location>
</feature>
<evidence type="ECO:0000313" key="10">
    <source>
        <dbReference type="EMBL" id="ORC85662.1"/>
    </source>
</evidence>
<dbReference type="Pfam" id="PF00397">
    <property type="entry name" value="WW"/>
    <property type="match status" value="1"/>
</dbReference>
<evidence type="ECO:0000259" key="9">
    <source>
        <dbReference type="PROSITE" id="PS50103"/>
    </source>
</evidence>
<keyword evidence="4 6" id="KW-0863">Zinc-finger</keyword>
<evidence type="ECO:0000256" key="5">
    <source>
        <dbReference type="ARBA" id="ARBA00022833"/>
    </source>
</evidence>